<feature type="compositionally biased region" description="Polar residues" evidence="3">
    <location>
        <begin position="22"/>
        <end position="37"/>
    </location>
</feature>
<dbReference type="CDD" id="cd19511">
    <property type="entry name" value="RecA-like_CDC48_r2-like"/>
    <property type="match status" value="1"/>
</dbReference>
<dbReference type="Gene3D" id="3.40.50.300">
    <property type="entry name" value="P-loop containing nucleotide triphosphate hydrolases"/>
    <property type="match status" value="2"/>
</dbReference>
<dbReference type="VEuPathDB" id="CryptoDB:Cvel_23528"/>
<dbReference type="InterPro" id="IPR041569">
    <property type="entry name" value="AAA_lid_3"/>
</dbReference>
<feature type="compositionally biased region" description="Polar residues" evidence="3">
    <location>
        <begin position="70"/>
        <end position="79"/>
    </location>
</feature>
<evidence type="ECO:0000256" key="3">
    <source>
        <dbReference type="SAM" id="MobiDB-lite"/>
    </source>
</evidence>
<dbReference type="Pfam" id="PF17862">
    <property type="entry name" value="AAA_lid_3"/>
    <property type="match status" value="2"/>
</dbReference>
<feature type="compositionally biased region" description="Basic and acidic residues" evidence="3">
    <location>
        <begin position="645"/>
        <end position="662"/>
    </location>
</feature>
<dbReference type="Pfam" id="PF00004">
    <property type="entry name" value="AAA"/>
    <property type="match status" value="2"/>
</dbReference>
<dbReference type="GO" id="GO:0016887">
    <property type="term" value="F:ATP hydrolysis activity"/>
    <property type="evidence" value="ECO:0007669"/>
    <property type="project" value="InterPro"/>
</dbReference>
<dbReference type="InterPro" id="IPR050168">
    <property type="entry name" value="AAA_ATPase_domain"/>
</dbReference>
<keyword evidence="1" id="KW-0547">Nucleotide-binding</keyword>
<gene>
    <name evidence="5" type="ORF">Cvel_23528</name>
</gene>
<dbReference type="Gene3D" id="1.10.8.60">
    <property type="match status" value="3"/>
</dbReference>
<name>A0A0G4GVV1_9ALVE</name>
<dbReference type="InterPro" id="IPR003960">
    <property type="entry name" value="ATPase_AAA_CS"/>
</dbReference>
<feature type="region of interest" description="Disordered" evidence="3">
    <location>
        <begin position="332"/>
        <end position="357"/>
    </location>
</feature>
<dbReference type="PROSITE" id="PS00674">
    <property type="entry name" value="AAA"/>
    <property type="match status" value="2"/>
</dbReference>
<dbReference type="AlphaFoldDB" id="A0A0G4GVV1"/>
<proteinExistence type="predicted"/>
<dbReference type="FunFam" id="3.40.50.300:FF:000661">
    <property type="entry name" value="calmodulin-interacting protein 111 isoform X1"/>
    <property type="match status" value="1"/>
</dbReference>
<feature type="compositionally biased region" description="Low complexity" evidence="3">
    <location>
        <begin position="475"/>
        <end position="488"/>
    </location>
</feature>
<feature type="domain" description="AAA+ ATPase" evidence="4">
    <location>
        <begin position="403"/>
        <end position="573"/>
    </location>
</feature>
<evidence type="ECO:0000313" key="5">
    <source>
        <dbReference type="EMBL" id="CEM34805.1"/>
    </source>
</evidence>
<evidence type="ECO:0000259" key="4">
    <source>
        <dbReference type="SMART" id="SM00382"/>
    </source>
</evidence>
<keyword evidence="2" id="KW-0067">ATP-binding</keyword>
<feature type="compositionally biased region" description="Basic and acidic residues" evidence="3">
    <location>
        <begin position="334"/>
        <end position="347"/>
    </location>
</feature>
<evidence type="ECO:0000256" key="1">
    <source>
        <dbReference type="ARBA" id="ARBA00022741"/>
    </source>
</evidence>
<dbReference type="SUPFAM" id="SSF52540">
    <property type="entry name" value="P-loop containing nucleoside triphosphate hydrolases"/>
    <property type="match status" value="2"/>
</dbReference>
<feature type="domain" description="AAA+ ATPase" evidence="4">
    <location>
        <begin position="747"/>
        <end position="885"/>
    </location>
</feature>
<dbReference type="PhylomeDB" id="A0A0G4GVV1"/>
<feature type="region of interest" description="Disordered" evidence="3">
    <location>
        <begin position="966"/>
        <end position="990"/>
    </location>
</feature>
<dbReference type="PANTHER" id="PTHR23077">
    <property type="entry name" value="AAA-FAMILY ATPASE"/>
    <property type="match status" value="1"/>
</dbReference>
<dbReference type="PANTHER" id="PTHR23077:SF27">
    <property type="entry name" value="ATPASE FAMILY GENE 2 PROTEIN HOMOLOG A"/>
    <property type="match status" value="1"/>
</dbReference>
<accession>A0A0G4GVV1</accession>
<feature type="region of interest" description="Disordered" evidence="3">
    <location>
        <begin position="645"/>
        <end position="673"/>
    </location>
</feature>
<feature type="region of interest" description="Disordered" evidence="3">
    <location>
        <begin position="467"/>
        <end position="488"/>
    </location>
</feature>
<organism evidence="5">
    <name type="scientific">Chromera velia CCMP2878</name>
    <dbReference type="NCBI Taxonomy" id="1169474"/>
    <lineage>
        <taxon>Eukaryota</taxon>
        <taxon>Sar</taxon>
        <taxon>Alveolata</taxon>
        <taxon>Colpodellida</taxon>
        <taxon>Chromeraceae</taxon>
        <taxon>Chromera</taxon>
    </lineage>
</organism>
<dbReference type="SMART" id="SM00382">
    <property type="entry name" value="AAA"/>
    <property type="match status" value="2"/>
</dbReference>
<dbReference type="InterPro" id="IPR027417">
    <property type="entry name" value="P-loop_NTPase"/>
</dbReference>
<protein>
    <recommendedName>
        <fullName evidence="4">AAA+ ATPase domain-containing protein</fullName>
    </recommendedName>
</protein>
<feature type="compositionally biased region" description="Basic and acidic residues" evidence="3">
    <location>
        <begin position="42"/>
        <end position="52"/>
    </location>
</feature>
<dbReference type="GO" id="GO:0005524">
    <property type="term" value="F:ATP binding"/>
    <property type="evidence" value="ECO:0007669"/>
    <property type="project" value="UniProtKB-KW"/>
</dbReference>
<feature type="compositionally biased region" description="Basic and acidic residues" evidence="3">
    <location>
        <begin position="966"/>
        <end position="989"/>
    </location>
</feature>
<feature type="region of interest" description="Disordered" evidence="3">
    <location>
        <begin position="1"/>
        <end position="108"/>
    </location>
</feature>
<dbReference type="EMBL" id="CDMZ01001586">
    <property type="protein sequence ID" value="CEM34805.1"/>
    <property type="molecule type" value="Genomic_DNA"/>
</dbReference>
<dbReference type="GO" id="GO:0005737">
    <property type="term" value="C:cytoplasm"/>
    <property type="evidence" value="ECO:0007669"/>
    <property type="project" value="TreeGrafter"/>
</dbReference>
<reference evidence="5" key="1">
    <citation type="submission" date="2014-11" db="EMBL/GenBank/DDBJ databases">
        <authorList>
            <person name="Otto D Thomas"/>
            <person name="Naeem Raeece"/>
        </authorList>
    </citation>
    <scope>NUCLEOTIDE SEQUENCE</scope>
</reference>
<sequence length="1034" mass="110895">MTGLLSMSPESAQGDTWADTANAPTGTVVGSSASAQGSFRGRGTEEGAREGGRVSVGGERNLQRGEEPSRPSSVSSLTFFSLIPSRKGPNREGAGRGAQSSSSFPVGDTAADQEGIIADLWTAPEVGIHPKTLTRLGISPQSRVIIRKALSRAQSENEQKKEPQGSVEDSATMPLSLAAFCDSESGLQPQQMAVSPFVLEQLNARPGDVATLEPLLESSLNVCGDLTLSFDEQREGGPGGSSQIDKLRPQASTVLAYVRSCLLGSLLFEGNSFRIRLLGLTLSFIVQSVGGGEGVSGQSSILQVTQGGEGRLQGHKGPWRVLSSTRVGIMWPGDEQREKRGAEERETPNVTESESVKNLEGAQPALKGFERLGGMRTAIDELRVALKLPIERWEACRELGVKPPKGILLYGPPGTGKSMLARALAEEVQCEFVSAAASELISKFVGETEERVRALFRKCASLASRKGPEAQTVPSSSSSGAASSSTVTASSRGRGCVLFLDEIDALCPKRDSDDVGEAERRVVSAFLTLMDGEQIEGSERVVVVGATNRPTAIDEALRRAGRFEREIEIGVPSREDRREILHVHLGAMPHGLSETDIEEIVDRTNAFVGADVAALCRAAALRALERHAALDWGLRVVQEREERGVSGGVREVEGEQGGREESSSANMPAGSQCQVKSVKERLRVEVEDVRNALLSVRPSAMKELRVEVPAVRWTDIGGYEELKAQLVECVEWPLKYEQAFKALRLTPPRGLLLYGPPGCSKTMMARAVATESRMNFTAIKGPELFSKWVGESERAIRELFRRARQNAPCVVFFDEIDAVGVDREQQGDAGGVGARVLSQLLNEMDGVSSVRQVVVIGATNRPDLLDAALLRPGRFDRLLYVGLPDLKARAQILRGKLGGVPMDTEDVLERLREEEGGSSGLGEENSGGEKGLVAVCAEIAKRTEGLSGAEVCMVCSEASSSALRDSIRERRAGGRRMTDGETPSDDSKEAVAVVPVSGEHMLSALRKVKPRIAPSLIAFYKDFASKHGEAPKSA</sequence>
<dbReference type="InterPro" id="IPR003593">
    <property type="entry name" value="AAA+_ATPase"/>
</dbReference>
<dbReference type="InterPro" id="IPR003959">
    <property type="entry name" value="ATPase_AAA_core"/>
</dbReference>
<feature type="region of interest" description="Disordered" evidence="3">
    <location>
        <begin position="150"/>
        <end position="169"/>
    </location>
</feature>
<evidence type="ECO:0000256" key="2">
    <source>
        <dbReference type="ARBA" id="ARBA00022840"/>
    </source>
</evidence>